<dbReference type="InterPro" id="IPR028989">
    <property type="entry name" value="RimP_N"/>
</dbReference>
<dbReference type="SUPFAM" id="SSF74942">
    <property type="entry name" value="YhbC-like, C-terminal domain"/>
    <property type="match status" value="1"/>
</dbReference>
<evidence type="ECO:0000256" key="3">
    <source>
        <dbReference type="HAMAP-Rule" id="MF_01077"/>
    </source>
</evidence>
<sequence>MDVREEVRRLARPLAEDDDFELVDVEFHVQGRERIVRVLLDRPGGIVISDCARFSRRLSDCLDMNQTVPGGYQLEVSSPGIDRPLRSIEAVSRFVGQRAALTTRDAHDGRRNFVGELLVPSDDGRAGLRTEDGIEHWFEWADVKDARLVVDPWALLRRDGGKR</sequence>
<dbReference type="GO" id="GO:0005829">
    <property type="term" value="C:cytosol"/>
    <property type="evidence" value="ECO:0007669"/>
    <property type="project" value="TreeGrafter"/>
</dbReference>
<proteinExistence type="inferred from homology"/>
<evidence type="ECO:0000313" key="6">
    <source>
        <dbReference type="Proteomes" id="UP000580839"/>
    </source>
</evidence>
<dbReference type="InterPro" id="IPR003728">
    <property type="entry name" value="Ribosome_maturation_RimP"/>
</dbReference>
<dbReference type="SUPFAM" id="SSF75420">
    <property type="entry name" value="YhbC-like, N-terminal domain"/>
    <property type="match status" value="1"/>
</dbReference>
<dbReference type="InterPro" id="IPR035956">
    <property type="entry name" value="RimP_N_sf"/>
</dbReference>
<comment type="subcellular location">
    <subcellularLocation>
        <location evidence="3">Cytoplasm</location>
    </subcellularLocation>
</comment>
<dbReference type="InterPro" id="IPR028998">
    <property type="entry name" value="RimP_C"/>
</dbReference>
<dbReference type="Pfam" id="PF02576">
    <property type="entry name" value="RimP_N"/>
    <property type="match status" value="1"/>
</dbReference>
<dbReference type="Gene3D" id="3.30.300.70">
    <property type="entry name" value="RimP-like superfamily, N-terminal"/>
    <property type="match status" value="1"/>
</dbReference>
<comment type="similarity">
    <text evidence="3">Belongs to the RimP family.</text>
</comment>
<accession>A0A849SHJ8</accession>
<organism evidence="5 6">
    <name type="scientific">Eiseniibacteriota bacterium</name>
    <dbReference type="NCBI Taxonomy" id="2212470"/>
    <lineage>
        <taxon>Bacteria</taxon>
        <taxon>Candidatus Eiseniibacteriota</taxon>
    </lineage>
</organism>
<name>A0A849SHJ8_UNCEI</name>
<dbReference type="PANTHER" id="PTHR33867:SF1">
    <property type="entry name" value="RIBOSOME MATURATION FACTOR RIMP"/>
    <property type="match status" value="1"/>
</dbReference>
<evidence type="ECO:0000256" key="2">
    <source>
        <dbReference type="ARBA" id="ARBA00022517"/>
    </source>
</evidence>
<dbReference type="CDD" id="cd01734">
    <property type="entry name" value="YlxS_C"/>
    <property type="match status" value="1"/>
</dbReference>
<evidence type="ECO:0000259" key="4">
    <source>
        <dbReference type="Pfam" id="PF02576"/>
    </source>
</evidence>
<keyword evidence="2 3" id="KW-0690">Ribosome biogenesis</keyword>
<dbReference type="Proteomes" id="UP000580839">
    <property type="component" value="Unassembled WGS sequence"/>
</dbReference>
<comment type="caution">
    <text evidence="5">The sequence shown here is derived from an EMBL/GenBank/DDBJ whole genome shotgun (WGS) entry which is preliminary data.</text>
</comment>
<dbReference type="GO" id="GO:0006412">
    <property type="term" value="P:translation"/>
    <property type="evidence" value="ECO:0007669"/>
    <property type="project" value="TreeGrafter"/>
</dbReference>
<dbReference type="HAMAP" id="MF_01077">
    <property type="entry name" value="RimP"/>
    <property type="match status" value="1"/>
</dbReference>
<gene>
    <name evidence="3" type="primary">rimP</name>
    <name evidence="5" type="ORF">HOP12_07150</name>
</gene>
<dbReference type="PANTHER" id="PTHR33867">
    <property type="entry name" value="RIBOSOME MATURATION FACTOR RIMP"/>
    <property type="match status" value="1"/>
</dbReference>
<dbReference type="GO" id="GO:0000028">
    <property type="term" value="P:ribosomal small subunit assembly"/>
    <property type="evidence" value="ECO:0007669"/>
    <property type="project" value="TreeGrafter"/>
</dbReference>
<comment type="function">
    <text evidence="3">Required for maturation of 30S ribosomal subunits.</text>
</comment>
<evidence type="ECO:0000313" key="5">
    <source>
        <dbReference type="EMBL" id="NOT33931.1"/>
    </source>
</evidence>
<feature type="domain" description="Ribosome maturation factor RimP N-terminal" evidence="4">
    <location>
        <begin position="11"/>
        <end position="82"/>
    </location>
</feature>
<evidence type="ECO:0000256" key="1">
    <source>
        <dbReference type="ARBA" id="ARBA00022490"/>
    </source>
</evidence>
<reference evidence="5 6" key="1">
    <citation type="submission" date="2020-04" db="EMBL/GenBank/DDBJ databases">
        <title>Metagenomic profiling of ammonia- and methane-oxidizing microorganisms in a Dutch drinking water treatment plant.</title>
        <authorList>
            <person name="Poghosyan L."/>
            <person name="Leucker S."/>
        </authorList>
    </citation>
    <scope>NUCLEOTIDE SEQUENCE [LARGE SCALE GENOMIC DNA]</scope>
    <source>
        <strain evidence="5">S-RSF-IL-03</strain>
    </source>
</reference>
<keyword evidence="1 3" id="KW-0963">Cytoplasm</keyword>
<protein>
    <recommendedName>
        <fullName evidence="3">Ribosome maturation factor RimP</fullName>
    </recommendedName>
</protein>
<dbReference type="InterPro" id="IPR036847">
    <property type="entry name" value="RimP_C_sf"/>
</dbReference>
<dbReference type="AlphaFoldDB" id="A0A849SHJ8"/>
<dbReference type="FunFam" id="3.30.300.70:FF:000001">
    <property type="entry name" value="Ribosome maturation factor RimP"/>
    <property type="match status" value="1"/>
</dbReference>
<dbReference type="EMBL" id="JABFRW010000080">
    <property type="protein sequence ID" value="NOT33931.1"/>
    <property type="molecule type" value="Genomic_DNA"/>
</dbReference>